<gene>
    <name evidence="2" type="ORF">XM38_032270</name>
</gene>
<dbReference type="Pfam" id="PF05523">
    <property type="entry name" value="FdtA"/>
    <property type="match status" value="1"/>
</dbReference>
<protein>
    <recommendedName>
        <fullName evidence="1">Sugar 3,4-ketoisomerase QdtA cupin domain-containing protein</fullName>
    </recommendedName>
</protein>
<dbReference type="InterPro" id="IPR008894">
    <property type="entry name" value="QdtA_cupin_dom"/>
</dbReference>
<dbReference type="Gene3D" id="2.60.120.10">
    <property type="entry name" value="Jelly Rolls"/>
    <property type="match status" value="1"/>
</dbReference>
<evidence type="ECO:0000313" key="2">
    <source>
        <dbReference type="EMBL" id="ASC72271.1"/>
    </source>
</evidence>
<dbReference type="Proteomes" id="UP000191901">
    <property type="component" value="Chromosome"/>
</dbReference>
<dbReference type="AlphaFoldDB" id="A0A1Z3HPP1"/>
<dbReference type="KEGG" id="hhg:XM38_032270"/>
<dbReference type="InterPro" id="IPR011051">
    <property type="entry name" value="RmlC_Cupin_sf"/>
</dbReference>
<dbReference type="RefSeq" id="WP_202978902.1">
    <property type="nucleotide sequence ID" value="NZ_CP021983.2"/>
</dbReference>
<organism evidence="2 3">
    <name type="scientific">Halomicronema hongdechloris C2206</name>
    <dbReference type="NCBI Taxonomy" id="1641165"/>
    <lineage>
        <taxon>Bacteria</taxon>
        <taxon>Bacillati</taxon>
        <taxon>Cyanobacteriota</taxon>
        <taxon>Cyanophyceae</taxon>
        <taxon>Nodosilineales</taxon>
        <taxon>Nodosilineaceae</taxon>
        <taxon>Halomicronema</taxon>
    </lineage>
</organism>
<keyword evidence="3" id="KW-1185">Reference proteome</keyword>
<reference evidence="2 3" key="1">
    <citation type="journal article" date="2016" name="Biochim. Biophys. Acta">
        <title>Characterization of red-shifted phycobilisomes isolated from the chlorophyll f-containing cyanobacterium Halomicronema hongdechloris.</title>
        <authorList>
            <person name="Li Y."/>
            <person name="Lin Y."/>
            <person name="Garvey C.J."/>
            <person name="Birch D."/>
            <person name="Corkery R.W."/>
            <person name="Loughlin P.C."/>
            <person name="Scheer H."/>
            <person name="Willows R.D."/>
            <person name="Chen M."/>
        </authorList>
    </citation>
    <scope>NUCLEOTIDE SEQUENCE [LARGE SCALE GENOMIC DNA]</scope>
    <source>
        <strain evidence="2 3">C2206</strain>
    </source>
</reference>
<dbReference type="EMBL" id="CP021983">
    <property type="protein sequence ID" value="ASC72271.1"/>
    <property type="molecule type" value="Genomic_DNA"/>
</dbReference>
<sequence length="133" mass="14846">MMPQKTHPFSLDSTYVVLGEDGTAIPVPVSSTFFDDLGRQFGSFQGKRLVSHFTFDQDWDTWEMHPAGEEFVCLLSGQVDVVLEHDGAEHRVHLNSSGAYVLVPRSTWHTARVYAPSAMLFITPGEGTQHRPV</sequence>
<dbReference type="SUPFAM" id="SSF51182">
    <property type="entry name" value="RmlC-like cupins"/>
    <property type="match status" value="1"/>
</dbReference>
<feature type="domain" description="Sugar 3,4-ketoisomerase QdtA cupin" evidence="1">
    <location>
        <begin position="65"/>
        <end position="122"/>
    </location>
</feature>
<name>A0A1Z3HPP1_9CYAN</name>
<proteinExistence type="predicted"/>
<dbReference type="STRING" id="1641165.XM38_00295"/>
<evidence type="ECO:0000313" key="3">
    <source>
        <dbReference type="Proteomes" id="UP000191901"/>
    </source>
</evidence>
<dbReference type="InterPro" id="IPR014710">
    <property type="entry name" value="RmlC-like_jellyroll"/>
</dbReference>
<evidence type="ECO:0000259" key="1">
    <source>
        <dbReference type="Pfam" id="PF05523"/>
    </source>
</evidence>
<accession>A0A1Z3HPP1</accession>